<proteinExistence type="predicted"/>
<dbReference type="Proteomes" id="UP000499080">
    <property type="component" value="Unassembled WGS sequence"/>
</dbReference>
<accession>A0A4Y2UJR9</accession>
<evidence type="ECO:0000313" key="2">
    <source>
        <dbReference type="Proteomes" id="UP000499080"/>
    </source>
</evidence>
<gene>
    <name evidence="1" type="ORF">AVEN_30625_1</name>
</gene>
<protein>
    <submittedName>
        <fullName evidence="1">Uncharacterized protein</fullName>
    </submittedName>
</protein>
<dbReference type="AlphaFoldDB" id="A0A4Y2UJR9"/>
<reference evidence="1 2" key="1">
    <citation type="journal article" date="2019" name="Sci. Rep.">
        <title>Orb-weaving spider Araneus ventricosus genome elucidates the spidroin gene catalogue.</title>
        <authorList>
            <person name="Kono N."/>
            <person name="Nakamura H."/>
            <person name="Ohtoshi R."/>
            <person name="Moran D.A.P."/>
            <person name="Shinohara A."/>
            <person name="Yoshida Y."/>
            <person name="Fujiwara M."/>
            <person name="Mori M."/>
            <person name="Tomita M."/>
            <person name="Arakawa K."/>
        </authorList>
    </citation>
    <scope>NUCLEOTIDE SEQUENCE [LARGE SCALE GENOMIC DNA]</scope>
</reference>
<sequence length="91" mass="9980">MRRPQCPINIVVAAAGPFRFTRMPRMAGNSLCGYAVLIPSWEGHYEYVVLASLVGILMVWGGVTSSPGRPWPVLAIRTTPLVSEYCLITLC</sequence>
<keyword evidence="2" id="KW-1185">Reference proteome</keyword>
<evidence type="ECO:0000313" key="1">
    <source>
        <dbReference type="EMBL" id="GBO12883.1"/>
    </source>
</evidence>
<comment type="caution">
    <text evidence="1">The sequence shown here is derived from an EMBL/GenBank/DDBJ whole genome shotgun (WGS) entry which is preliminary data.</text>
</comment>
<organism evidence="1 2">
    <name type="scientific">Araneus ventricosus</name>
    <name type="common">Orbweaver spider</name>
    <name type="synonym">Epeira ventricosa</name>
    <dbReference type="NCBI Taxonomy" id="182803"/>
    <lineage>
        <taxon>Eukaryota</taxon>
        <taxon>Metazoa</taxon>
        <taxon>Ecdysozoa</taxon>
        <taxon>Arthropoda</taxon>
        <taxon>Chelicerata</taxon>
        <taxon>Arachnida</taxon>
        <taxon>Araneae</taxon>
        <taxon>Araneomorphae</taxon>
        <taxon>Entelegynae</taxon>
        <taxon>Araneoidea</taxon>
        <taxon>Araneidae</taxon>
        <taxon>Araneus</taxon>
    </lineage>
</organism>
<name>A0A4Y2UJR9_ARAVE</name>
<dbReference type="EMBL" id="BGPR01037321">
    <property type="protein sequence ID" value="GBO12883.1"/>
    <property type="molecule type" value="Genomic_DNA"/>
</dbReference>